<dbReference type="InterPro" id="IPR006312">
    <property type="entry name" value="TatA/E"/>
</dbReference>
<dbReference type="Proteomes" id="UP000198741">
    <property type="component" value="Chromosome I"/>
</dbReference>
<evidence type="ECO:0000256" key="10">
    <source>
        <dbReference type="SAM" id="MobiDB-lite"/>
    </source>
</evidence>
<proteinExistence type="inferred from homology"/>
<dbReference type="PANTHER" id="PTHR42982">
    <property type="entry name" value="SEC-INDEPENDENT PROTEIN TRANSLOCASE PROTEIN TATA"/>
    <property type="match status" value="1"/>
</dbReference>
<keyword evidence="2 9" id="KW-0813">Transport</keyword>
<dbReference type="InterPro" id="IPR003369">
    <property type="entry name" value="TatA/B/E"/>
</dbReference>
<comment type="subunit">
    <text evidence="9">The Tat system comprises two distinct complexes: a TatABC complex, containing multiple copies of TatA, TatB and TatC subunits, and a separate TatA complex, containing only TatA subunits. Substrates initially bind to the TatABC complex, which probably triggers association of the separate TatA complex to form the active translocon.</text>
</comment>
<dbReference type="EMBL" id="LT629710">
    <property type="protein sequence ID" value="SDP12650.1"/>
    <property type="molecule type" value="Genomic_DNA"/>
</dbReference>
<dbReference type="Gene3D" id="1.20.5.3310">
    <property type="match status" value="1"/>
</dbReference>
<feature type="transmembrane region" description="Helical" evidence="9">
    <location>
        <begin position="6"/>
        <end position="22"/>
    </location>
</feature>
<dbReference type="STRING" id="1090615.SAMN04515671_2998"/>
<sequence length="121" mass="12436">MGGLQPWHIILIVVVFLLLFGGKKLPDAARGLGRSLRILKSEVGAMHEDDGTKAKTPTETDATSAVPTPPSQIAPVPLAQPVVTNPVAQPTPAPVVQQVPVVPTTVAPPVINVPANGPHAG</sequence>
<dbReference type="GO" id="GO:0033281">
    <property type="term" value="C:TAT protein transport complex"/>
    <property type="evidence" value="ECO:0007669"/>
    <property type="project" value="UniProtKB-UniRule"/>
</dbReference>
<evidence type="ECO:0000256" key="5">
    <source>
        <dbReference type="ARBA" id="ARBA00022927"/>
    </source>
</evidence>
<keyword evidence="5 9" id="KW-0653">Protein transport</keyword>
<organism evidence="11 12">
    <name type="scientific">Nakamurella panacisegetis</name>
    <dbReference type="NCBI Taxonomy" id="1090615"/>
    <lineage>
        <taxon>Bacteria</taxon>
        <taxon>Bacillati</taxon>
        <taxon>Actinomycetota</taxon>
        <taxon>Actinomycetes</taxon>
        <taxon>Nakamurellales</taxon>
        <taxon>Nakamurellaceae</taxon>
        <taxon>Nakamurella</taxon>
    </lineage>
</organism>
<evidence type="ECO:0000256" key="9">
    <source>
        <dbReference type="HAMAP-Rule" id="MF_00236"/>
    </source>
</evidence>
<feature type="compositionally biased region" description="Basic and acidic residues" evidence="10">
    <location>
        <begin position="45"/>
        <end position="58"/>
    </location>
</feature>
<comment type="similarity">
    <text evidence="9">Belongs to the TatA/E family.</text>
</comment>
<accession>A0A1H0Q670</accession>
<evidence type="ECO:0000256" key="1">
    <source>
        <dbReference type="ARBA" id="ARBA00004162"/>
    </source>
</evidence>
<gene>
    <name evidence="9" type="primary">tatA</name>
    <name evidence="11" type="ORF">SAMN04515671_2998</name>
</gene>
<evidence type="ECO:0000256" key="6">
    <source>
        <dbReference type="ARBA" id="ARBA00022989"/>
    </source>
</evidence>
<dbReference type="Pfam" id="PF02416">
    <property type="entry name" value="TatA_B_E"/>
    <property type="match status" value="1"/>
</dbReference>
<keyword evidence="12" id="KW-1185">Reference proteome</keyword>
<keyword evidence="6 9" id="KW-1133">Transmembrane helix</keyword>
<dbReference type="AlphaFoldDB" id="A0A1H0Q670"/>
<keyword evidence="7 9" id="KW-0811">Translocation</keyword>
<name>A0A1H0Q670_9ACTN</name>
<evidence type="ECO:0000256" key="7">
    <source>
        <dbReference type="ARBA" id="ARBA00023010"/>
    </source>
</evidence>
<dbReference type="HAMAP" id="MF_00236">
    <property type="entry name" value="TatA_E"/>
    <property type="match status" value="1"/>
</dbReference>
<keyword evidence="4 9" id="KW-0812">Transmembrane</keyword>
<dbReference type="GO" id="GO:0043953">
    <property type="term" value="P:protein transport by the Tat complex"/>
    <property type="evidence" value="ECO:0007669"/>
    <property type="project" value="UniProtKB-UniRule"/>
</dbReference>
<keyword evidence="3 9" id="KW-1003">Cell membrane</keyword>
<evidence type="ECO:0000256" key="3">
    <source>
        <dbReference type="ARBA" id="ARBA00022475"/>
    </source>
</evidence>
<dbReference type="PANTHER" id="PTHR42982:SF8">
    <property type="entry name" value="SEC-INDEPENDENT PROTEIN TRANSLOCASE PROTEIN TATA"/>
    <property type="match status" value="1"/>
</dbReference>
<evidence type="ECO:0000256" key="4">
    <source>
        <dbReference type="ARBA" id="ARBA00022692"/>
    </source>
</evidence>
<evidence type="ECO:0000313" key="11">
    <source>
        <dbReference type="EMBL" id="SDP12650.1"/>
    </source>
</evidence>
<dbReference type="GO" id="GO:0008320">
    <property type="term" value="F:protein transmembrane transporter activity"/>
    <property type="evidence" value="ECO:0007669"/>
    <property type="project" value="UniProtKB-UniRule"/>
</dbReference>
<dbReference type="OrthoDB" id="5245163at2"/>
<comment type="subcellular location">
    <subcellularLocation>
        <location evidence="1 9">Cell membrane</location>
        <topology evidence="1 9">Single-pass membrane protein</topology>
    </subcellularLocation>
</comment>
<feature type="region of interest" description="Disordered" evidence="10">
    <location>
        <begin position="44"/>
        <end position="76"/>
    </location>
</feature>
<evidence type="ECO:0000256" key="2">
    <source>
        <dbReference type="ARBA" id="ARBA00022448"/>
    </source>
</evidence>
<protein>
    <recommendedName>
        <fullName evidence="9">Sec-independent protein translocase protein TatA</fullName>
    </recommendedName>
</protein>
<keyword evidence="8 9" id="KW-0472">Membrane</keyword>
<evidence type="ECO:0000313" key="12">
    <source>
        <dbReference type="Proteomes" id="UP000198741"/>
    </source>
</evidence>
<comment type="function">
    <text evidence="9">Part of the twin-arginine translocation (Tat) system that transports large folded proteins containing a characteristic twin-arginine motif in their signal peptide across membranes. TatA could form the protein-conducting channel of the Tat system.</text>
</comment>
<evidence type="ECO:0000256" key="8">
    <source>
        <dbReference type="ARBA" id="ARBA00023136"/>
    </source>
</evidence>
<reference evidence="11 12" key="1">
    <citation type="submission" date="2016-10" db="EMBL/GenBank/DDBJ databases">
        <authorList>
            <person name="de Groot N.N."/>
        </authorList>
    </citation>
    <scope>NUCLEOTIDE SEQUENCE [LARGE SCALE GENOMIC DNA]</scope>
    <source>
        <strain evidence="12">P4-7,KCTC 19426,CECT 7604</strain>
    </source>
</reference>
<dbReference type="NCBIfam" id="NF001854">
    <property type="entry name" value="PRK00575.1"/>
    <property type="match status" value="1"/>
</dbReference>